<dbReference type="Gene3D" id="2.30.30.100">
    <property type="match status" value="1"/>
</dbReference>
<evidence type="ECO:0000313" key="2">
    <source>
        <dbReference type="EMBL" id="CAF9905600.1"/>
    </source>
</evidence>
<protein>
    <recommendedName>
        <fullName evidence="1">Sm domain-containing protein</fullName>
    </recommendedName>
</protein>
<dbReference type="GO" id="GO:0031417">
    <property type="term" value="C:NatC complex"/>
    <property type="evidence" value="ECO:0007669"/>
    <property type="project" value="InterPro"/>
</dbReference>
<dbReference type="PANTHER" id="PTHR10701">
    <property type="entry name" value="SMALL NUCLEAR RIBONUCLEOPROTEIN-ASSOCIATED PROTEIN B AND N"/>
    <property type="match status" value="1"/>
</dbReference>
<dbReference type="SUPFAM" id="SSF50182">
    <property type="entry name" value="Sm-like ribonucleoproteins"/>
    <property type="match status" value="1"/>
</dbReference>
<dbReference type="Pfam" id="PF01423">
    <property type="entry name" value="LSM"/>
    <property type="match status" value="1"/>
</dbReference>
<organism evidence="2 3">
    <name type="scientific">Alectoria fallacina</name>
    <dbReference type="NCBI Taxonomy" id="1903189"/>
    <lineage>
        <taxon>Eukaryota</taxon>
        <taxon>Fungi</taxon>
        <taxon>Dikarya</taxon>
        <taxon>Ascomycota</taxon>
        <taxon>Pezizomycotina</taxon>
        <taxon>Lecanoromycetes</taxon>
        <taxon>OSLEUM clade</taxon>
        <taxon>Lecanoromycetidae</taxon>
        <taxon>Lecanorales</taxon>
        <taxon>Lecanorineae</taxon>
        <taxon>Parmeliaceae</taxon>
        <taxon>Alectoria</taxon>
    </lineage>
</organism>
<dbReference type="InterPro" id="IPR010920">
    <property type="entry name" value="LSM_dom_sf"/>
</dbReference>
<name>A0A8H3I6Y2_9LECA</name>
<gene>
    <name evidence="2" type="ORF">ALECFALPRED_001045</name>
</gene>
<dbReference type="CDD" id="cd06168">
    <property type="entry name" value="LSMD1"/>
    <property type="match status" value="1"/>
</dbReference>
<feature type="domain" description="Sm" evidence="1">
    <location>
        <begin position="8"/>
        <end position="97"/>
    </location>
</feature>
<accession>A0A8H3I6Y2</accession>
<dbReference type="InterPro" id="IPR034110">
    <property type="entry name" value="LSMD1_Sm"/>
</dbReference>
<dbReference type="OrthoDB" id="368909at2759"/>
<dbReference type="PANTHER" id="PTHR10701:SF5">
    <property type="entry name" value="N-ALPHA-ACETYLTRANSFERASE 38, NATC AUXILIARY SUBUNIT"/>
    <property type="match status" value="1"/>
</dbReference>
<dbReference type="EMBL" id="CAJPDR010000012">
    <property type="protein sequence ID" value="CAF9905600.1"/>
    <property type="molecule type" value="Genomic_DNA"/>
</dbReference>
<keyword evidence="3" id="KW-1185">Reference proteome</keyword>
<sequence length="100" mass="11147">MDDTRATEYLQTLLNKKLCVYTNDSRMFYGDFKCTDNECNIILSQSYEYREPTPNAVRAAAESSSGASSTATLKVDMTSRFLGLIVVPGQYITKIEVDGL</sequence>
<dbReference type="Proteomes" id="UP000664203">
    <property type="component" value="Unassembled WGS sequence"/>
</dbReference>
<proteinExistence type="predicted"/>
<reference evidence="2" key="1">
    <citation type="submission" date="2021-03" db="EMBL/GenBank/DDBJ databases">
        <authorList>
            <person name="Tagirdzhanova G."/>
        </authorList>
    </citation>
    <scope>NUCLEOTIDE SEQUENCE</scope>
</reference>
<dbReference type="AlphaFoldDB" id="A0A8H3I6Y2"/>
<comment type="caution">
    <text evidence="2">The sequence shown here is derived from an EMBL/GenBank/DDBJ whole genome shotgun (WGS) entry which is preliminary data.</text>
</comment>
<dbReference type="SMART" id="SM00651">
    <property type="entry name" value="Sm"/>
    <property type="match status" value="1"/>
</dbReference>
<dbReference type="InterPro" id="IPR050914">
    <property type="entry name" value="snRNP_SmB/NAA38-like"/>
</dbReference>
<evidence type="ECO:0000259" key="1">
    <source>
        <dbReference type="SMART" id="SM00651"/>
    </source>
</evidence>
<dbReference type="InterPro" id="IPR001163">
    <property type="entry name" value="Sm_dom_euk/arc"/>
</dbReference>
<evidence type="ECO:0000313" key="3">
    <source>
        <dbReference type="Proteomes" id="UP000664203"/>
    </source>
</evidence>